<reference evidence="3 4" key="1">
    <citation type="journal article" date="2019" name="Int. J. Syst. Evol. Microbiol.">
        <title>The Global Catalogue of Microorganisms (GCM) 10K type strain sequencing project: providing services to taxonomists for standard genome sequencing and annotation.</title>
        <authorList>
            <consortium name="The Broad Institute Genomics Platform"/>
            <consortium name="The Broad Institute Genome Sequencing Center for Infectious Disease"/>
            <person name="Wu L."/>
            <person name="Ma J."/>
        </authorList>
    </citation>
    <scope>NUCLEOTIDE SEQUENCE [LARGE SCALE GENOMIC DNA]</scope>
    <source>
        <strain evidence="3 4">CGMCC 1.12553</strain>
    </source>
</reference>
<organism evidence="3 4">
    <name type="scientific">Halobium salinum</name>
    <dbReference type="NCBI Taxonomy" id="1364940"/>
    <lineage>
        <taxon>Archaea</taxon>
        <taxon>Methanobacteriati</taxon>
        <taxon>Methanobacteriota</taxon>
        <taxon>Stenosarchaea group</taxon>
        <taxon>Halobacteria</taxon>
        <taxon>Halobacteriales</taxon>
        <taxon>Haloferacaceae</taxon>
        <taxon>Halobium</taxon>
    </lineage>
</organism>
<dbReference type="RefSeq" id="WP_267624412.1">
    <property type="nucleotide sequence ID" value="NZ_JAODIW010000008.1"/>
</dbReference>
<keyword evidence="4" id="KW-1185">Reference proteome</keyword>
<dbReference type="PANTHER" id="PTHR43745">
    <property type="entry name" value="NITROREDUCTASE MJ1384-RELATED"/>
    <property type="match status" value="1"/>
</dbReference>
<dbReference type="SUPFAM" id="SSF55469">
    <property type="entry name" value="FMN-dependent nitroreductase-like"/>
    <property type="match status" value="2"/>
</dbReference>
<dbReference type="InterPro" id="IPR000415">
    <property type="entry name" value="Nitroreductase-like"/>
</dbReference>
<dbReference type="InterPro" id="IPR020051">
    <property type="entry name" value="SagB-type_dehydrogenase"/>
</dbReference>
<feature type="compositionally biased region" description="Basic and acidic residues" evidence="1">
    <location>
        <begin position="320"/>
        <end position="329"/>
    </location>
</feature>
<dbReference type="Proteomes" id="UP001595921">
    <property type="component" value="Unassembled WGS sequence"/>
</dbReference>
<accession>A0ABD5PAU3</accession>
<feature type="domain" description="Nitroreductase" evidence="2">
    <location>
        <begin position="179"/>
        <end position="268"/>
    </location>
</feature>
<proteinExistence type="predicted"/>
<gene>
    <name evidence="3" type="ORF">ACFO0N_08615</name>
</gene>
<feature type="region of interest" description="Disordered" evidence="1">
    <location>
        <begin position="320"/>
        <end position="349"/>
    </location>
</feature>
<dbReference type="PANTHER" id="PTHR43745:SF2">
    <property type="entry name" value="NITROREDUCTASE MJ1384-RELATED"/>
    <property type="match status" value="1"/>
</dbReference>
<comment type="caution">
    <text evidence="3">The sequence shown here is derived from an EMBL/GenBank/DDBJ whole genome shotgun (WGS) entry which is preliminary data.</text>
</comment>
<sequence>MSGLPAIEYHERTKHSPASVREGDFSLDFENKPLPFERYTSLPSRDLAGTIRPTQQPALAAVAEPTADPLAGCAQPRPGLDEDLLSQLAYYSTGIVEARSGDDARDAGAEGASTDWERLRERYDRLFAAASCTGKLYHVDCYFVCGDDAGVPAGVYRFDPPNYAFDVLRDGDFRGVLAEATGGYEAVANAPVTLVTTSTWWRNAWKYRERTFRHAFWDSGTLLANLLATAHGLDLRAEVVTGFADGPVADLLGVDPAEEAPLELVPVGQGSPAPEPPAVDPIDPETLPLSPDPVDYPSIYEAWNAGVLDEGGTAATWRERGSGRADAGDRCSPPTVAGDRYPLDPVDHASAAKTPLPRAIRRRRSCREYDRESLSFRKFSTILDRATRGAPMDVRGVDDPALSFVTPYLVVHDVESLPSGAYRYHVEDGELELLREGELREESAHLALGQEWAGTPAANVYFLANLERVVDRLGDRGYRVAQLEAAIAGGRFYLATYAHRGLGGTGLTFFDDPVTEFFGPAAARTTPMFLYVFGHAA</sequence>
<dbReference type="Pfam" id="PF00881">
    <property type="entry name" value="Nitroreductase"/>
    <property type="match status" value="2"/>
</dbReference>
<dbReference type="CDD" id="cd02142">
    <property type="entry name" value="McbC_SagB-like_oxidoreductase"/>
    <property type="match status" value="1"/>
</dbReference>
<evidence type="ECO:0000313" key="3">
    <source>
        <dbReference type="EMBL" id="MFC4358007.1"/>
    </source>
</evidence>
<name>A0ABD5PAU3_9EURY</name>
<evidence type="ECO:0000313" key="4">
    <source>
        <dbReference type="Proteomes" id="UP001595921"/>
    </source>
</evidence>
<dbReference type="EMBL" id="JBHSDS010000006">
    <property type="protein sequence ID" value="MFC4358007.1"/>
    <property type="molecule type" value="Genomic_DNA"/>
</dbReference>
<dbReference type="Gene3D" id="3.40.109.10">
    <property type="entry name" value="NADH Oxidase"/>
    <property type="match status" value="2"/>
</dbReference>
<dbReference type="InterPro" id="IPR052544">
    <property type="entry name" value="Bacteriocin_Proc_Enz"/>
</dbReference>
<protein>
    <submittedName>
        <fullName evidence="3">SagB family peptide dehydrogenase</fullName>
    </submittedName>
</protein>
<evidence type="ECO:0000256" key="1">
    <source>
        <dbReference type="SAM" id="MobiDB-lite"/>
    </source>
</evidence>
<evidence type="ECO:0000259" key="2">
    <source>
        <dbReference type="Pfam" id="PF00881"/>
    </source>
</evidence>
<dbReference type="InterPro" id="IPR029479">
    <property type="entry name" value="Nitroreductase"/>
</dbReference>
<dbReference type="AlphaFoldDB" id="A0ABD5PAU3"/>
<dbReference type="NCBIfam" id="TIGR03605">
    <property type="entry name" value="antibiot_sagB"/>
    <property type="match status" value="1"/>
</dbReference>
<feature type="domain" description="Nitroreductase" evidence="2">
    <location>
        <begin position="360"/>
        <end position="513"/>
    </location>
</feature>